<dbReference type="Pfam" id="PF00076">
    <property type="entry name" value="RRM_1"/>
    <property type="match status" value="1"/>
</dbReference>
<evidence type="ECO:0000256" key="3">
    <source>
        <dbReference type="SAM" id="MobiDB-lite"/>
    </source>
</evidence>
<dbReference type="Gene3D" id="3.30.70.330">
    <property type="match status" value="1"/>
</dbReference>
<feature type="compositionally biased region" description="Polar residues" evidence="3">
    <location>
        <begin position="164"/>
        <end position="185"/>
    </location>
</feature>
<evidence type="ECO:0000259" key="4">
    <source>
        <dbReference type="PROSITE" id="PS50102"/>
    </source>
</evidence>
<dbReference type="InterPro" id="IPR034784">
    <property type="entry name" value="PDIP3_RRM"/>
</dbReference>
<feature type="region of interest" description="Disordered" evidence="3">
    <location>
        <begin position="134"/>
        <end position="226"/>
    </location>
</feature>
<dbReference type="STRING" id="283909.R7URV0"/>
<name>R7URV0_CAPTE</name>
<dbReference type="PANTHER" id="PTHR19965">
    <property type="entry name" value="RNA AND EXPORT FACTOR BINDING PROTEIN"/>
    <property type="match status" value="1"/>
</dbReference>
<dbReference type="OMA" id="PEMEYTY"/>
<evidence type="ECO:0000256" key="2">
    <source>
        <dbReference type="PROSITE-ProRule" id="PRU00176"/>
    </source>
</evidence>
<dbReference type="InterPro" id="IPR000504">
    <property type="entry name" value="RRM_dom"/>
</dbReference>
<organism evidence="5">
    <name type="scientific">Capitella teleta</name>
    <name type="common">Polychaete worm</name>
    <dbReference type="NCBI Taxonomy" id="283909"/>
    <lineage>
        <taxon>Eukaryota</taxon>
        <taxon>Metazoa</taxon>
        <taxon>Spiralia</taxon>
        <taxon>Lophotrochozoa</taxon>
        <taxon>Annelida</taxon>
        <taxon>Polychaeta</taxon>
        <taxon>Sedentaria</taxon>
        <taxon>Scolecida</taxon>
        <taxon>Capitellidae</taxon>
        <taxon>Capitella</taxon>
    </lineage>
</organism>
<dbReference type="InterPro" id="IPR035979">
    <property type="entry name" value="RBD_domain_sf"/>
</dbReference>
<dbReference type="GO" id="GO:0016973">
    <property type="term" value="P:poly(A)+ mRNA export from nucleus"/>
    <property type="evidence" value="ECO:0007669"/>
    <property type="project" value="TreeGrafter"/>
</dbReference>
<dbReference type="PROSITE" id="PS50102">
    <property type="entry name" value="RRM"/>
    <property type="match status" value="1"/>
</dbReference>
<keyword evidence="7" id="KW-1185">Reference proteome</keyword>
<dbReference type="InterPro" id="IPR012677">
    <property type="entry name" value="Nucleotide-bd_a/b_plait_sf"/>
</dbReference>
<dbReference type="EMBL" id="AMQN01001244">
    <property type="status" value="NOT_ANNOTATED_CDS"/>
    <property type="molecule type" value="Genomic_DNA"/>
</dbReference>
<dbReference type="SUPFAM" id="SSF54928">
    <property type="entry name" value="RNA-binding domain, RBD"/>
    <property type="match status" value="1"/>
</dbReference>
<dbReference type="GO" id="GO:0003729">
    <property type="term" value="F:mRNA binding"/>
    <property type="evidence" value="ECO:0007669"/>
    <property type="project" value="TreeGrafter"/>
</dbReference>
<reference evidence="5 7" key="2">
    <citation type="journal article" date="2013" name="Nature">
        <title>Insights into bilaterian evolution from three spiralian genomes.</title>
        <authorList>
            <person name="Simakov O."/>
            <person name="Marletaz F."/>
            <person name="Cho S.J."/>
            <person name="Edsinger-Gonzales E."/>
            <person name="Havlak P."/>
            <person name="Hellsten U."/>
            <person name="Kuo D.H."/>
            <person name="Larsson T."/>
            <person name="Lv J."/>
            <person name="Arendt D."/>
            <person name="Savage R."/>
            <person name="Osoegawa K."/>
            <person name="de Jong P."/>
            <person name="Grimwood J."/>
            <person name="Chapman J.A."/>
            <person name="Shapiro H."/>
            <person name="Aerts A."/>
            <person name="Otillar R.P."/>
            <person name="Terry A.Y."/>
            <person name="Boore J.L."/>
            <person name="Grigoriev I.V."/>
            <person name="Lindberg D.R."/>
            <person name="Seaver E.C."/>
            <person name="Weisblat D.A."/>
            <person name="Putnam N.H."/>
            <person name="Rokhsar D.S."/>
        </authorList>
    </citation>
    <scope>NUCLEOTIDE SEQUENCE</scope>
    <source>
        <strain evidence="5 7">I ESC-2004</strain>
    </source>
</reference>
<dbReference type="OrthoDB" id="346839at2759"/>
<evidence type="ECO:0000256" key="1">
    <source>
        <dbReference type="ARBA" id="ARBA00022884"/>
    </source>
</evidence>
<dbReference type="GO" id="GO:0016607">
    <property type="term" value="C:nuclear speck"/>
    <property type="evidence" value="ECO:0007669"/>
    <property type="project" value="TreeGrafter"/>
</dbReference>
<reference evidence="6" key="3">
    <citation type="submission" date="2015-06" db="UniProtKB">
        <authorList>
            <consortium name="EnsemblMetazoa"/>
        </authorList>
    </citation>
    <scope>IDENTIFICATION</scope>
</reference>
<dbReference type="HOGENOM" id="CLU_534527_0_0_1"/>
<dbReference type="EnsemblMetazoa" id="CapteT212702">
    <property type="protein sequence ID" value="CapteP212702"/>
    <property type="gene ID" value="CapteG212702"/>
</dbReference>
<feature type="domain" description="RRM" evidence="4">
    <location>
        <begin position="332"/>
        <end position="403"/>
    </location>
</feature>
<dbReference type="CDD" id="cd12681">
    <property type="entry name" value="RRM_SKAR"/>
    <property type="match status" value="1"/>
</dbReference>
<dbReference type="PANTHER" id="PTHR19965:SF96">
    <property type="entry name" value="POLYMERASE DELTA-INTERACTING PROTEIN 3"/>
    <property type="match status" value="1"/>
</dbReference>
<protein>
    <recommendedName>
        <fullName evidence="4">RRM domain-containing protein</fullName>
    </recommendedName>
</protein>
<dbReference type="Proteomes" id="UP000014760">
    <property type="component" value="Unassembled WGS sequence"/>
</dbReference>
<dbReference type="InterPro" id="IPR051229">
    <property type="entry name" value="ALYREF_mRNA_export"/>
</dbReference>
<evidence type="ECO:0000313" key="5">
    <source>
        <dbReference type="EMBL" id="ELU06106.1"/>
    </source>
</evidence>
<evidence type="ECO:0000313" key="6">
    <source>
        <dbReference type="EnsemblMetazoa" id="CapteP212702"/>
    </source>
</evidence>
<keyword evidence="1 2" id="KW-0694">RNA-binding</keyword>
<proteinExistence type="predicted"/>
<sequence length="458" mass="51339">MADYSLDDYVKAKQGKPGGFQQKNFGFKKKNVSIKGRLGQIPARGIVSKNFATKGGIVTKSFAAKGQQFDARQKLSTKKDVRQLLTAKRRQNSAPGKEIRVQVSNKIDVRDRINAKRASQMGPKQQVTVTGLGKVNPRDFHTSGGVTPSHNLRKTIKNFPPKRNFNQHPQQSHQPQGLTRTISNPNRPPMYQRPQPAQHRQPIRSAPPMYEQQPQPPPPPQPVYMHQPYPDPVEQYGQFEYEEAPTGRHPLDRSYDYEEPIMEHPPQSLMQHYATEPVIYTPSPQPTPPPRRQAIPTVTGLRKNVQRPVQSGVSPVVKNVMDADSFSPLQGYRVLITNLHGVVTQDDIVELFGSLGALKKARVIKNGVAEVIYVERHCALAAVKKYHMRELDGRPMQVNMTTKATPKEQKVMVPPVRASTSHISKESSIDTNLLHRALFRTQPKGEPSSGPVSFTVKI</sequence>
<dbReference type="AlphaFoldDB" id="R7URV0"/>
<evidence type="ECO:0000313" key="7">
    <source>
        <dbReference type="Proteomes" id="UP000014760"/>
    </source>
</evidence>
<gene>
    <name evidence="5" type="ORF">CAPTEDRAFT_212702</name>
</gene>
<dbReference type="SMART" id="SM00360">
    <property type="entry name" value="RRM"/>
    <property type="match status" value="1"/>
</dbReference>
<dbReference type="EMBL" id="KB300949">
    <property type="protein sequence ID" value="ELU06106.1"/>
    <property type="molecule type" value="Genomic_DNA"/>
</dbReference>
<accession>R7URV0</accession>
<reference evidence="7" key="1">
    <citation type="submission" date="2012-12" db="EMBL/GenBank/DDBJ databases">
        <authorList>
            <person name="Hellsten U."/>
            <person name="Grimwood J."/>
            <person name="Chapman J.A."/>
            <person name="Shapiro H."/>
            <person name="Aerts A."/>
            <person name="Otillar R.P."/>
            <person name="Terry A.Y."/>
            <person name="Boore J.L."/>
            <person name="Simakov O."/>
            <person name="Marletaz F."/>
            <person name="Cho S.-J."/>
            <person name="Edsinger-Gonzales E."/>
            <person name="Havlak P."/>
            <person name="Kuo D.-H."/>
            <person name="Larsson T."/>
            <person name="Lv J."/>
            <person name="Arendt D."/>
            <person name="Savage R."/>
            <person name="Osoegawa K."/>
            <person name="de Jong P."/>
            <person name="Lindberg D.R."/>
            <person name="Seaver E.C."/>
            <person name="Weisblat D.A."/>
            <person name="Putnam N.H."/>
            <person name="Grigoriev I.V."/>
            <person name="Rokhsar D.S."/>
        </authorList>
    </citation>
    <scope>NUCLEOTIDE SEQUENCE</scope>
    <source>
        <strain evidence="7">I ESC-2004</strain>
    </source>
</reference>